<accession>A0A8K0CXG3</accession>
<evidence type="ECO:0000313" key="4">
    <source>
        <dbReference type="EMBL" id="KAF2895523.1"/>
    </source>
</evidence>
<reference evidence="4" key="1">
    <citation type="submission" date="2019-08" db="EMBL/GenBank/DDBJ databases">
        <title>The genome of the North American firefly Photinus pyralis.</title>
        <authorList>
            <consortium name="Photinus pyralis genome working group"/>
            <person name="Fallon T.R."/>
            <person name="Sander Lower S.E."/>
            <person name="Weng J.-K."/>
        </authorList>
    </citation>
    <scope>NUCLEOTIDE SEQUENCE</scope>
    <source>
        <strain evidence="4">TRF0915ILg1</strain>
        <tissue evidence="4">Whole body</tissue>
    </source>
</reference>
<dbReference type="Pfam" id="PF00378">
    <property type="entry name" value="ECH_1"/>
    <property type="match status" value="1"/>
</dbReference>
<dbReference type="InterPro" id="IPR018376">
    <property type="entry name" value="Enoyl-CoA_hyd/isom_CS"/>
</dbReference>
<dbReference type="PANTHER" id="PTHR11941">
    <property type="entry name" value="ENOYL-COA HYDRATASE-RELATED"/>
    <property type="match status" value="1"/>
</dbReference>
<dbReference type="OrthoDB" id="410701at2759"/>
<dbReference type="Proteomes" id="UP000801492">
    <property type="component" value="Unassembled WGS sequence"/>
</dbReference>
<comment type="similarity">
    <text evidence="1 3">Belongs to the enoyl-CoA hydratase/isomerase family.</text>
</comment>
<dbReference type="SUPFAM" id="SSF52096">
    <property type="entry name" value="ClpP/crotonase"/>
    <property type="match status" value="1"/>
</dbReference>
<dbReference type="GO" id="GO:0006635">
    <property type="term" value="P:fatty acid beta-oxidation"/>
    <property type="evidence" value="ECO:0007669"/>
    <property type="project" value="TreeGrafter"/>
</dbReference>
<evidence type="ECO:0000256" key="1">
    <source>
        <dbReference type="ARBA" id="ARBA00005254"/>
    </source>
</evidence>
<dbReference type="GO" id="GO:0004300">
    <property type="term" value="F:enoyl-CoA hydratase activity"/>
    <property type="evidence" value="ECO:0007669"/>
    <property type="project" value="UniProtKB-ARBA"/>
</dbReference>
<dbReference type="InterPro" id="IPR014748">
    <property type="entry name" value="Enoyl-CoA_hydra_C"/>
</dbReference>
<dbReference type="InterPro" id="IPR001753">
    <property type="entry name" value="Enoyl-CoA_hydra/iso"/>
</dbReference>
<keyword evidence="2" id="KW-0456">Lyase</keyword>
<evidence type="ECO:0000256" key="2">
    <source>
        <dbReference type="ARBA" id="ARBA00023239"/>
    </source>
</evidence>
<organism evidence="4 5">
    <name type="scientific">Ignelater luminosus</name>
    <name type="common">Cucubano</name>
    <name type="synonym">Pyrophorus luminosus</name>
    <dbReference type="NCBI Taxonomy" id="2038154"/>
    <lineage>
        <taxon>Eukaryota</taxon>
        <taxon>Metazoa</taxon>
        <taxon>Ecdysozoa</taxon>
        <taxon>Arthropoda</taxon>
        <taxon>Hexapoda</taxon>
        <taxon>Insecta</taxon>
        <taxon>Pterygota</taxon>
        <taxon>Neoptera</taxon>
        <taxon>Endopterygota</taxon>
        <taxon>Coleoptera</taxon>
        <taxon>Polyphaga</taxon>
        <taxon>Elateriformia</taxon>
        <taxon>Elateroidea</taxon>
        <taxon>Elateridae</taxon>
        <taxon>Agrypninae</taxon>
        <taxon>Pyrophorini</taxon>
        <taxon>Ignelater</taxon>
    </lineage>
</organism>
<dbReference type="Gene3D" id="1.10.12.10">
    <property type="entry name" value="Lyase 2-enoyl-coa Hydratase, Chain A, domain 2"/>
    <property type="match status" value="1"/>
</dbReference>
<comment type="caution">
    <text evidence="4">The sequence shown here is derived from an EMBL/GenBank/DDBJ whole genome shotgun (WGS) entry which is preliminary data.</text>
</comment>
<dbReference type="AlphaFoldDB" id="A0A8K0CXG3"/>
<dbReference type="FunFam" id="1.10.12.10:FF:000001">
    <property type="entry name" value="Probable enoyl-CoA hydratase, mitochondrial"/>
    <property type="match status" value="1"/>
</dbReference>
<dbReference type="EMBL" id="VTPC01005844">
    <property type="protein sequence ID" value="KAF2895523.1"/>
    <property type="molecule type" value="Genomic_DNA"/>
</dbReference>
<protein>
    <recommendedName>
        <fullName evidence="6">Methylglutaconyl-CoA hydratase, mitochondrial</fullName>
    </recommendedName>
</protein>
<name>A0A8K0CXG3_IGNLU</name>
<dbReference type="PANTHER" id="PTHR11941:SF171">
    <property type="entry name" value="SD19268P"/>
    <property type="match status" value="1"/>
</dbReference>
<evidence type="ECO:0000313" key="5">
    <source>
        <dbReference type="Proteomes" id="UP000801492"/>
    </source>
</evidence>
<evidence type="ECO:0000256" key="3">
    <source>
        <dbReference type="RuleBase" id="RU003707"/>
    </source>
</evidence>
<dbReference type="InterPro" id="IPR029045">
    <property type="entry name" value="ClpP/crotonase-like_dom_sf"/>
</dbReference>
<dbReference type="FunFam" id="3.90.226.10:FF:000009">
    <property type="entry name" value="Carnitinyl-CoA dehydratase"/>
    <property type="match status" value="1"/>
</dbReference>
<proteinExistence type="inferred from homology"/>
<gene>
    <name evidence="4" type="ORF">ILUMI_10652</name>
</gene>
<dbReference type="CDD" id="cd06558">
    <property type="entry name" value="crotonase-like"/>
    <property type="match status" value="1"/>
</dbReference>
<dbReference type="GO" id="GO:0005739">
    <property type="term" value="C:mitochondrion"/>
    <property type="evidence" value="ECO:0007669"/>
    <property type="project" value="TreeGrafter"/>
</dbReference>
<evidence type="ECO:0008006" key="6">
    <source>
        <dbReference type="Google" id="ProtNLM"/>
    </source>
</evidence>
<keyword evidence="5" id="KW-1185">Reference proteome</keyword>
<dbReference type="Gene3D" id="3.90.226.10">
    <property type="entry name" value="2-enoyl-CoA Hydratase, Chain A, domain 1"/>
    <property type="match status" value="1"/>
</dbReference>
<dbReference type="PROSITE" id="PS00166">
    <property type="entry name" value="ENOYL_COA_HYDRATASE"/>
    <property type="match status" value="1"/>
</dbReference>
<sequence length="299" mass="32131">MACIQRIQKCANFGKLLLQKRSFAVAAQQAQRLQKEVTLQHLDGIDKGVTVIDLNRVERRNALGVDFVSTLNGVVDDVLNNETIKVLIIKSSVPGVFCAGADLKERINKSLKESIKLSNTLRGMMNKIHNLPMPVIAAIDGTALGGGLEIALACDMRVTTKTTKLGLVETRLAIIPGGGGTSRLPRLINPAVAKEMILTAKIVDGKEALHSGLVNHAVEQNEKGDAAYQKSLDIAREILPNGPIAVRMAKFAINKGVEVDLSAASAIEEACYAQIIPTSDRMEGLIAFSGKRSPKYKGE</sequence>